<comment type="caution">
    <text evidence="5">The sequence shown here is derived from an EMBL/GenBank/DDBJ whole genome shotgun (WGS) entry which is preliminary data.</text>
</comment>
<dbReference type="PRINTS" id="PR00038">
    <property type="entry name" value="HTHLUXR"/>
</dbReference>
<accession>A0A4Q7IZB0</accession>
<dbReference type="SMART" id="SM00421">
    <property type="entry name" value="HTH_LUXR"/>
    <property type="match status" value="1"/>
</dbReference>
<dbReference type="InterPro" id="IPR000792">
    <property type="entry name" value="Tscrpt_reg_LuxR_C"/>
</dbReference>
<reference evidence="5 6" key="1">
    <citation type="submission" date="2019-02" db="EMBL/GenBank/DDBJ databases">
        <title>Draft genome sequence of Amycolatopsis sp. 8-3EHSu isolated from roots of Suaeda maritima.</title>
        <authorList>
            <person name="Duangmal K."/>
            <person name="Chantavorakit T."/>
        </authorList>
    </citation>
    <scope>NUCLEOTIDE SEQUENCE [LARGE SCALE GENOMIC DNA]</scope>
    <source>
        <strain evidence="5 6">8-3EHSu</strain>
    </source>
</reference>
<dbReference type="OrthoDB" id="3635543at2"/>
<dbReference type="SUPFAM" id="SSF46894">
    <property type="entry name" value="C-terminal effector domain of the bipartite response regulators"/>
    <property type="match status" value="1"/>
</dbReference>
<dbReference type="PANTHER" id="PTHR44688">
    <property type="entry name" value="DNA-BINDING TRANSCRIPTIONAL ACTIVATOR DEVR_DOSR"/>
    <property type="match status" value="1"/>
</dbReference>
<name>A0A4Q7IZB0_9PSEU</name>
<dbReference type="GO" id="GO:0003677">
    <property type="term" value="F:DNA binding"/>
    <property type="evidence" value="ECO:0007669"/>
    <property type="project" value="UniProtKB-KW"/>
</dbReference>
<dbReference type="CDD" id="cd06170">
    <property type="entry name" value="LuxR_C_like"/>
    <property type="match status" value="1"/>
</dbReference>
<evidence type="ECO:0000313" key="6">
    <source>
        <dbReference type="Proteomes" id="UP000292003"/>
    </source>
</evidence>
<sequence>MVNTQKPRRPQPQAVIVQPATWDSLVRWLESCGIALVKVPTVKENLPTYAMTPKSAIAGASRLAAKEAKLTDRELQVLVGMSVGQTNGEIGKGHHLSEDTVKSHARTLFRKLGARDRAQAVALGYQRGILLTAPSTS</sequence>
<keyword evidence="2" id="KW-0238">DNA-binding</keyword>
<dbReference type="Pfam" id="PF00196">
    <property type="entry name" value="GerE"/>
    <property type="match status" value="1"/>
</dbReference>
<dbReference type="GO" id="GO:0006355">
    <property type="term" value="P:regulation of DNA-templated transcription"/>
    <property type="evidence" value="ECO:0007669"/>
    <property type="project" value="InterPro"/>
</dbReference>
<dbReference type="EMBL" id="SFCC01000021">
    <property type="protein sequence ID" value="RZQ59819.1"/>
    <property type="molecule type" value="Genomic_DNA"/>
</dbReference>
<dbReference type="InterPro" id="IPR016032">
    <property type="entry name" value="Sig_transdc_resp-reg_C-effctor"/>
</dbReference>
<dbReference type="Gene3D" id="1.10.10.10">
    <property type="entry name" value="Winged helix-like DNA-binding domain superfamily/Winged helix DNA-binding domain"/>
    <property type="match status" value="1"/>
</dbReference>
<evidence type="ECO:0000256" key="1">
    <source>
        <dbReference type="ARBA" id="ARBA00023015"/>
    </source>
</evidence>
<organism evidence="5 6">
    <name type="scientific">Amycolatopsis suaedae</name>
    <dbReference type="NCBI Taxonomy" id="2510978"/>
    <lineage>
        <taxon>Bacteria</taxon>
        <taxon>Bacillati</taxon>
        <taxon>Actinomycetota</taxon>
        <taxon>Actinomycetes</taxon>
        <taxon>Pseudonocardiales</taxon>
        <taxon>Pseudonocardiaceae</taxon>
        <taxon>Amycolatopsis</taxon>
    </lineage>
</organism>
<gene>
    <name evidence="5" type="ORF">EWH70_32405</name>
</gene>
<proteinExistence type="predicted"/>
<protein>
    <submittedName>
        <fullName evidence="5">LuxR family transcriptional regulator</fullName>
    </submittedName>
</protein>
<evidence type="ECO:0000313" key="5">
    <source>
        <dbReference type="EMBL" id="RZQ59819.1"/>
    </source>
</evidence>
<dbReference type="AlphaFoldDB" id="A0A4Q7IZB0"/>
<keyword evidence="1" id="KW-0805">Transcription regulation</keyword>
<dbReference type="PROSITE" id="PS50043">
    <property type="entry name" value="HTH_LUXR_2"/>
    <property type="match status" value="1"/>
</dbReference>
<dbReference type="InterPro" id="IPR036388">
    <property type="entry name" value="WH-like_DNA-bd_sf"/>
</dbReference>
<dbReference type="PANTHER" id="PTHR44688:SF16">
    <property type="entry name" value="DNA-BINDING TRANSCRIPTIONAL ACTIVATOR DEVR_DOSR"/>
    <property type="match status" value="1"/>
</dbReference>
<evidence type="ECO:0000259" key="4">
    <source>
        <dbReference type="PROSITE" id="PS50043"/>
    </source>
</evidence>
<evidence type="ECO:0000256" key="3">
    <source>
        <dbReference type="ARBA" id="ARBA00023163"/>
    </source>
</evidence>
<feature type="domain" description="HTH luxR-type" evidence="4">
    <location>
        <begin position="63"/>
        <end position="128"/>
    </location>
</feature>
<keyword evidence="6" id="KW-1185">Reference proteome</keyword>
<dbReference type="Proteomes" id="UP000292003">
    <property type="component" value="Unassembled WGS sequence"/>
</dbReference>
<keyword evidence="3" id="KW-0804">Transcription</keyword>
<evidence type="ECO:0000256" key="2">
    <source>
        <dbReference type="ARBA" id="ARBA00023125"/>
    </source>
</evidence>